<dbReference type="InterPro" id="IPR015424">
    <property type="entry name" value="PyrdxlP-dep_Trfase"/>
</dbReference>
<sequence>MAFNWLADTLKERESQGYLRRRVSQSYEKDNIICIDGQHYLNFASNDYLGMRHHEGMLQAWTEGLAQYGGGSGASPLVTGYSQAHQALEAYLAQHLGREAVLLFNSGFAANQAICQALFHKGGEVFADKLMHASFLEGALASQASLRRFRHNDTAHLATLLSASENADRLIVSEGVFSMDGDQAPVTQLCELSAQSGSWLMIDDAHGFGVLGRQGFGSVEAHSLSQAQVPVVMGTFGKAIGTAGAFVAGSQALIDYLVNYARHYIYSTAMPSAQAVATLYSLTYLRDADVRDRLNDNIGYFRERARSSGLDIMPSKSPIQPVLAGTPERAAALGRALRVRGIWAVPMRYPTVPKGTDRLRLTLNAAHTRQDIDALTDAFSLALEAIST</sequence>
<name>A0A918JEI6_9ALTE</name>
<reference evidence="12" key="2">
    <citation type="submission" date="2020-09" db="EMBL/GenBank/DDBJ databases">
        <authorList>
            <person name="Sun Q."/>
            <person name="Kim S."/>
        </authorList>
    </citation>
    <scope>NUCLEOTIDE SEQUENCE</scope>
    <source>
        <strain evidence="12">KCTC 22164</strain>
    </source>
</reference>
<dbReference type="Gene3D" id="3.40.640.10">
    <property type="entry name" value="Type I PLP-dependent aspartate aminotransferase-like (Major domain)"/>
    <property type="match status" value="1"/>
</dbReference>
<gene>
    <name evidence="12" type="primary">bioF</name>
    <name evidence="12" type="ORF">GCM10007391_04150</name>
</gene>
<dbReference type="InterPro" id="IPR004723">
    <property type="entry name" value="AONS_Archaea/Proteobacteria"/>
</dbReference>
<evidence type="ECO:0000256" key="8">
    <source>
        <dbReference type="ARBA" id="ARBA00047715"/>
    </source>
</evidence>
<comment type="subunit">
    <text evidence="4 10">Homodimer.</text>
</comment>
<keyword evidence="5 10" id="KW-0808">Transferase</keyword>
<comment type="function">
    <text evidence="10">Catalyzes the decarboxylative condensation of pimeloyl-[acyl-carrier protein] and L-alanine to produce 8-amino-7-oxononanoate (AON), [acyl-carrier protein], and carbon dioxide.</text>
</comment>
<organism evidence="12 13">
    <name type="scientific">Alteromonas halophila</name>
    <dbReference type="NCBI Taxonomy" id="516698"/>
    <lineage>
        <taxon>Bacteria</taxon>
        <taxon>Pseudomonadati</taxon>
        <taxon>Pseudomonadota</taxon>
        <taxon>Gammaproteobacteria</taxon>
        <taxon>Alteromonadales</taxon>
        <taxon>Alteromonadaceae</taxon>
        <taxon>Alteromonas/Salinimonas group</taxon>
        <taxon>Alteromonas</taxon>
    </lineage>
</organism>
<reference evidence="12" key="1">
    <citation type="journal article" date="2014" name="Int. J. Syst. Evol. Microbiol.">
        <title>Complete genome sequence of Corynebacterium casei LMG S-19264T (=DSM 44701T), isolated from a smear-ripened cheese.</title>
        <authorList>
            <consortium name="US DOE Joint Genome Institute (JGI-PGF)"/>
            <person name="Walter F."/>
            <person name="Albersmeier A."/>
            <person name="Kalinowski J."/>
            <person name="Ruckert C."/>
        </authorList>
    </citation>
    <scope>NUCLEOTIDE SEQUENCE</scope>
    <source>
        <strain evidence="12">KCTC 22164</strain>
    </source>
</reference>
<keyword evidence="7 9" id="KW-0663">Pyridoxal phosphate</keyword>
<dbReference type="GO" id="GO:0008710">
    <property type="term" value="F:8-amino-7-oxononanoate synthase activity"/>
    <property type="evidence" value="ECO:0007669"/>
    <property type="project" value="UniProtKB-UniRule"/>
</dbReference>
<comment type="cofactor">
    <cofactor evidence="1 9 10">
        <name>pyridoxal 5'-phosphate</name>
        <dbReference type="ChEBI" id="CHEBI:597326"/>
    </cofactor>
</comment>
<dbReference type="Gene3D" id="3.90.1150.10">
    <property type="entry name" value="Aspartate Aminotransferase, domain 1"/>
    <property type="match status" value="1"/>
</dbReference>
<proteinExistence type="inferred from homology"/>
<evidence type="ECO:0000313" key="12">
    <source>
        <dbReference type="EMBL" id="GGW75122.1"/>
    </source>
</evidence>
<comment type="caution">
    <text evidence="12">The sequence shown here is derived from an EMBL/GenBank/DDBJ whole genome shotgun (WGS) entry which is preliminary data.</text>
</comment>
<dbReference type="InterPro" id="IPR001917">
    <property type="entry name" value="Aminotrans_II_pyridoxalP_BS"/>
</dbReference>
<dbReference type="CDD" id="cd06454">
    <property type="entry name" value="KBL_like"/>
    <property type="match status" value="1"/>
</dbReference>
<dbReference type="Pfam" id="PF00155">
    <property type="entry name" value="Aminotran_1_2"/>
    <property type="match status" value="1"/>
</dbReference>
<keyword evidence="13" id="KW-1185">Reference proteome</keyword>
<dbReference type="EC" id="2.3.1.47" evidence="10"/>
<evidence type="ECO:0000256" key="10">
    <source>
        <dbReference type="RuleBase" id="RU003693"/>
    </source>
</evidence>
<dbReference type="SUPFAM" id="SSF53383">
    <property type="entry name" value="PLP-dependent transferases"/>
    <property type="match status" value="1"/>
</dbReference>
<comment type="similarity">
    <text evidence="3 10">Belongs to the class-II pyridoxal-phosphate-dependent aminotransferase family. BioF subfamily.</text>
</comment>
<dbReference type="Proteomes" id="UP000631300">
    <property type="component" value="Unassembled WGS sequence"/>
</dbReference>
<evidence type="ECO:0000256" key="1">
    <source>
        <dbReference type="ARBA" id="ARBA00001933"/>
    </source>
</evidence>
<dbReference type="InterPro" id="IPR015421">
    <property type="entry name" value="PyrdxlP-dep_Trfase_major"/>
</dbReference>
<evidence type="ECO:0000256" key="4">
    <source>
        <dbReference type="ARBA" id="ARBA00011738"/>
    </source>
</evidence>
<comment type="pathway">
    <text evidence="2 10">Cofactor biosynthesis; biotin biosynthesis.</text>
</comment>
<evidence type="ECO:0000313" key="13">
    <source>
        <dbReference type="Proteomes" id="UP000631300"/>
    </source>
</evidence>
<dbReference type="GO" id="GO:0009102">
    <property type="term" value="P:biotin biosynthetic process"/>
    <property type="evidence" value="ECO:0007669"/>
    <property type="project" value="UniProtKB-UniRule"/>
</dbReference>
<evidence type="ECO:0000256" key="3">
    <source>
        <dbReference type="ARBA" id="ARBA00010008"/>
    </source>
</evidence>
<feature type="modified residue" description="N6-(pyridoxal phosphate)lysine" evidence="9">
    <location>
        <position position="238"/>
    </location>
</feature>
<feature type="domain" description="Aminotransferase class I/classII large" evidence="11">
    <location>
        <begin position="39"/>
        <end position="378"/>
    </location>
</feature>
<dbReference type="InterPro" id="IPR004839">
    <property type="entry name" value="Aminotransferase_I/II_large"/>
</dbReference>
<evidence type="ECO:0000256" key="7">
    <source>
        <dbReference type="ARBA" id="ARBA00022898"/>
    </source>
</evidence>
<dbReference type="AlphaFoldDB" id="A0A918JEI6"/>
<comment type="catalytic activity">
    <reaction evidence="8 10">
        <text>6-carboxyhexanoyl-[ACP] + L-alanine + H(+) = (8S)-8-amino-7-oxononanoate + holo-[ACP] + CO2</text>
        <dbReference type="Rhea" id="RHEA:42288"/>
        <dbReference type="Rhea" id="RHEA-COMP:9685"/>
        <dbReference type="Rhea" id="RHEA-COMP:9955"/>
        <dbReference type="ChEBI" id="CHEBI:15378"/>
        <dbReference type="ChEBI" id="CHEBI:16526"/>
        <dbReference type="ChEBI" id="CHEBI:57972"/>
        <dbReference type="ChEBI" id="CHEBI:64479"/>
        <dbReference type="ChEBI" id="CHEBI:78846"/>
        <dbReference type="ChEBI" id="CHEBI:149468"/>
        <dbReference type="EC" id="2.3.1.47"/>
    </reaction>
</comment>
<dbReference type="PROSITE" id="PS00599">
    <property type="entry name" value="AA_TRANSFER_CLASS_2"/>
    <property type="match status" value="1"/>
</dbReference>
<accession>A0A918JEI6</accession>
<keyword evidence="6" id="KW-0093">Biotin biosynthesis</keyword>
<dbReference type="NCBIfam" id="TIGR00858">
    <property type="entry name" value="bioF"/>
    <property type="match status" value="1"/>
</dbReference>
<evidence type="ECO:0000256" key="6">
    <source>
        <dbReference type="ARBA" id="ARBA00022756"/>
    </source>
</evidence>
<dbReference type="PANTHER" id="PTHR13693:SF100">
    <property type="entry name" value="8-AMINO-7-OXONONANOATE SYNTHASE"/>
    <property type="match status" value="1"/>
</dbReference>
<evidence type="ECO:0000256" key="2">
    <source>
        <dbReference type="ARBA" id="ARBA00004746"/>
    </source>
</evidence>
<dbReference type="InterPro" id="IPR015422">
    <property type="entry name" value="PyrdxlP-dep_Trfase_small"/>
</dbReference>
<protein>
    <recommendedName>
        <fullName evidence="10">8-amino-7-ketopelargonate synthase</fullName>
        <ecNumber evidence="10">2.3.1.47</ecNumber>
    </recommendedName>
</protein>
<dbReference type="RefSeq" id="WP_189403423.1">
    <property type="nucleotide sequence ID" value="NZ_BMXP01000001.1"/>
</dbReference>
<evidence type="ECO:0000256" key="9">
    <source>
        <dbReference type="PIRSR" id="PIRSR604723-51"/>
    </source>
</evidence>
<evidence type="ECO:0000259" key="11">
    <source>
        <dbReference type="Pfam" id="PF00155"/>
    </source>
</evidence>
<dbReference type="GO" id="GO:0030170">
    <property type="term" value="F:pyridoxal phosphate binding"/>
    <property type="evidence" value="ECO:0007669"/>
    <property type="project" value="InterPro"/>
</dbReference>
<dbReference type="EMBL" id="BMXP01000001">
    <property type="protein sequence ID" value="GGW75122.1"/>
    <property type="molecule type" value="Genomic_DNA"/>
</dbReference>
<dbReference type="PANTHER" id="PTHR13693">
    <property type="entry name" value="CLASS II AMINOTRANSFERASE/8-AMINO-7-OXONONANOATE SYNTHASE"/>
    <property type="match status" value="1"/>
</dbReference>
<evidence type="ECO:0000256" key="5">
    <source>
        <dbReference type="ARBA" id="ARBA00022679"/>
    </source>
</evidence>
<dbReference type="InterPro" id="IPR050087">
    <property type="entry name" value="AON_synthase_class-II"/>
</dbReference>